<keyword evidence="2" id="KW-0436">Ligase</keyword>
<dbReference type="InterPro" id="IPR042099">
    <property type="entry name" value="ANL_N_sf"/>
</dbReference>
<keyword evidence="9" id="KW-1185">Reference proteome</keyword>
<comment type="catalytic activity">
    <reaction evidence="3">
        <text>3-(methylsulfanyl)propanoate + ATP + CoA = 3-(methylsulfanyl)propanoyl-CoA + AMP + diphosphate</text>
        <dbReference type="Rhea" id="RHEA:43052"/>
        <dbReference type="ChEBI" id="CHEBI:30616"/>
        <dbReference type="ChEBI" id="CHEBI:33019"/>
        <dbReference type="ChEBI" id="CHEBI:49016"/>
        <dbReference type="ChEBI" id="CHEBI:57287"/>
        <dbReference type="ChEBI" id="CHEBI:82815"/>
        <dbReference type="ChEBI" id="CHEBI:456215"/>
        <dbReference type="EC" id="6.2.1.44"/>
    </reaction>
    <physiologicalReaction direction="left-to-right" evidence="3">
        <dbReference type="Rhea" id="RHEA:43053"/>
    </physiologicalReaction>
</comment>
<dbReference type="STRING" id="1505087.AYJ54_36635"/>
<evidence type="ECO:0000259" key="7">
    <source>
        <dbReference type="Pfam" id="PF13193"/>
    </source>
</evidence>
<accession>A0A176Y8G3</accession>
<evidence type="ECO:0000313" key="9">
    <source>
        <dbReference type="Proteomes" id="UP000076959"/>
    </source>
</evidence>
<dbReference type="InterPro" id="IPR025110">
    <property type="entry name" value="AMP-bd_C"/>
</dbReference>
<dbReference type="Proteomes" id="UP000076959">
    <property type="component" value="Unassembled WGS sequence"/>
</dbReference>
<evidence type="ECO:0000256" key="3">
    <source>
        <dbReference type="ARBA" id="ARBA00051915"/>
    </source>
</evidence>
<dbReference type="EC" id="6.2.1.44" evidence="4"/>
<protein>
    <recommendedName>
        <fullName evidence="5">3-methylmercaptopropionyl-CoA ligase</fullName>
        <ecNumber evidence="4">6.2.1.44</ecNumber>
    </recommendedName>
</protein>
<dbReference type="FunFam" id="3.30.300.30:FF:000008">
    <property type="entry name" value="2,3-dihydroxybenzoate-AMP ligase"/>
    <property type="match status" value="1"/>
</dbReference>
<dbReference type="Pfam" id="PF00501">
    <property type="entry name" value="AMP-binding"/>
    <property type="match status" value="1"/>
</dbReference>
<dbReference type="InterPro" id="IPR045851">
    <property type="entry name" value="AMP-bd_C_sf"/>
</dbReference>
<dbReference type="PANTHER" id="PTHR43767:SF1">
    <property type="entry name" value="NONRIBOSOMAL PEPTIDE SYNTHASE PES1 (EUROFUNG)-RELATED"/>
    <property type="match status" value="1"/>
</dbReference>
<evidence type="ECO:0000259" key="6">
    <source>
        <dbReference type="Pfam" id="PF00501"/>
    </source>
</evidence>
<comment type="similarity">
    <text evidence="1">Belongs to the ATP-dependent AMP-binding enzyme family.</text>
</comment>
<reference evidence="8 9" key="1">
    <citation type="submission" date="2016-03" db="EMBL/GenBank/DDBJ databases">
        <title>Draft Genome Sequence of the Strain BR 10245 (Bradyrhizobium sp.) isolated from nodules of Centrolobium paraense.</title>
        <authorList>
            <person name="Simoes-Araujo J.L.Sr."/>
            <person name="Barauna A.C."/>
            <person name="Silva K."/>
            <person name="Zilli J.E."/>
        </authorList>
    </citation>
    <scope>NUCLEOTIDE SEQUENCE [LARGE SCALE GENOMIC DNA]</scope>
    <source>
        <strain evidence="8 9">BR 10245</strain>
    </source>
</reference>
<dbReference type="RefSeq" id="WP_063709167.1">
    <property type="nucleotide sequence ID" value="NZ_LUUB01000131.1"/>
</dbReference>
<feature type="domain" description="AMP-dependent synthetase/ligase" evidence="6">
    <location>
        <begin position="15"/>
        <end position="381"/>
    </location>
</feature>
<evidence type="ECO:0000256" key="5">
    <source>
        <dbReference type="ARBA" id="ARBA00067668"/>
    </source>
</evidence>
<organism evidence="8 9">
    <name type="scientific">Bradyrhizobium centrolobii</name>
    <dbReference type="NCBI Taxonomy" id="1505087"/>
    <lineage>
        <taxon>Bacteria</taxon>
        <taxon>Pseudomonadati</taxon>
        <taxon>Pseudomonadota</taxon>
        <taxon>Alphaproteobacteria</taxon>
        <taxon>Hyphomicrobiales</taxon>
        <taxon>Nitrobacteraceae</taxon>
        <taxon>Bradyrhizobium</taxon>
    </lineage>
</organism>
<dbReference type="Gene3D" id="3.30.300.30">
    <property type="match status" value="1"/>
</dbReference>
<dbReference type="InterPro" id="IPR000873">
    <property type="entry name" value="AMP-dep_synth/lig_dom"/>
</dbReference>
<gene>
    <name evidence="8" type="ORF">AYJ54_36635</name>
</gene>
<dbReference type="EMBL" id="LUUB01000131">
    <property type="protein sequence ID" value="OAE96289.1"/>
    <property type="molecule type" value="Genomic_DNA"/>
</dbReference>
<proteinExistence type="inferred from homology"/>
<dbReference type="GO" id="GO:0016878">
    <property type="term" value="F:acid-thiol ligase activity"/>
    <property type="evidence" value="ECO:0007669"/>
    <property type="project" value="UniProtKB-ARBA"/>
</dbReference>
<comment type="caution">
    <text evidence="8">The sequence shown here is derived from an EMBL/GenBank/DDBJ whole genome shotgun (WGS) entry which is preliminary data.</text>
</comment>
<dbReference type="AlphaFoldDB" id="A0A176Y8G3"/>
<evidence type="ECO:0000313" key="8">
    <source>
        <dbReference type="EMBL" id="OAE96289.1"/>
    </source>
</evidence>
<dbReference type="OrthoDB" id="9803968at2"/>
<name>A0A176Y8G3_9BRAD</name>
<dbReference type="Gene3D" id="3.40.50.12780">
    <property type="entry name" value="N-terminal domain of ligase-like"/>
    <property type="match status" value="1"/>
</dbReference>
<dbReference type="NCBIfam" id="NF004837">
    <property type="entry name" value="PRK06187.1"/>
    <property type="match status" value="1"/>
</dbReference>
<sequence>MSASTALANLADMVRERAKSRGNATAYEFEGRITSFAEFDVKTNKVANALVAMGVKKGDRIAYLGKNSDIYFELLMGAIKAGIVMAPVNWRLAGPEVAFIVGDCKAPVLFVGPEFITLVHQIRDKIPGVRTVITTEGGAPEWQDFTAWRDAQSGDDPKVPISPKDIAMQLYTSGTTGKPKGAMLSHSNFNSLLQAGSGEDTPEWNKWSTDDVSLVAMPIFHIGGSGWGVVGLGHGARSVIAREFDPTKVLDFFEQFGITKLFMVPAAMQFVVRQPRAKTMDFSRLKYMLYGASPIPAALLKECIDVFKCGFVQLYGMTETTGTIVALPPEDHIEGLERMRSAGKALAGVELAILDPDGKPLPPRQVGEIATRSDHNMAGYWNLPEATASTLRSDGWLRTGDAGYMDEDGYLYIHDRIKDMIISGGENIYPAEVESALCDHPDIAEAAVIGVPDDKWGEAVKAVVVMKPGKQATATDIINFTRERIAGYKTPKSVEFLPALPRNPSGKILRRQLREPYWAGKERRVN</sequence>
<dbReference type="InterPro" id="IPR050237">
    <property type="entry name" value="ATP-dep_AMP-bd_enzyme"/>
</dbReference>
<dbReference type="CDD" id="cd17631">
    <property type="entry name" value="FACL_FadD13-like"/>
    <property type="match status" value="1"/>
</dbReference>
<dbReference type="PANTHER" id="PTHR43767">
    <property type="entry name" value="LONG-CHAIN-FATTY-ACID--COA LIGASE"/>
    <property type="match status" value="1"/>
</dbReference>
<evidence type="ECO:0000256" key="4">
    <source>
        <dbReference type="ARBA" id="ARBA00066616"/>
    </source>
</evidence>
<dbReference type="Pfam" id="PF13193">
    <property type="entry name" value="AMP-binding_C"/>
    <property type="match status" value="1"/>
</dbReference>
<evidence type="ECO:0000256" key="2">
    <source>
        <dbReference type="ARBA" id="ARBA00022598"/>
    </source>
</evidence>
<evidence type="ECO:0000256" key="1">
    <source>
        <dbReference type="ARBA" id="ARBA00006432"/>
    </source>
</evidence>
<dbReference type="SUPFAM" id="SSF56801">
    <property type="entry name" value="Acetyl-CoA synthetase-like"/>
    <property type="match status" value="1"/>
</dbReference>
<feature type="domain" description="AMP-binding enzyme C-terminal" evidence="7">
    <location>
        <begin position="432"/>
        <end position="507"/>
    </location>
</feature>